<evidence type="ECO:0000313" key="2">
    <source>
        <dbReference type="EMBL" id="MPW24895.1"/>
    </source>
</evidence>
<feature type="transmembrane region" description="Helical" evidence="1">
    <location>
        <begin position="179"/>
        <end position="199"/>
    </location>
</feature>
<name>A0A6A7K698_9FIRM</name>
<reference evidence="2 3" key="1">
    <citation type="submission" date="2019-10" db="EMBL/GenBank/DDBJ databases">
        <title>Alkalibaculum tamaniensis sp.nov., a new alkaliphilic acetogen, isolated on methoxylated aromatics from a mud volcano.</title>
        <authorList>
            <person name="Khomyakova M.A."/>
            <person name="Merkel A.Y."/>
            <person name="Bonch-Osmolovskaya E.A."/>
            <person name="Slobodkin A.I."/>
        </authorList>
    </citation>
    <scope>NUCLEOTIDE SEQUENCE [LARGE SCALE GENOMIC DNA]</scope>
    <source>
        <strain evidence="2 3">M08DMB</strain>
    </source>
</reference>
<gene>
    <name evidence="2" type="ORF">GC105_03705</name>
</gene>
<evidence type="ECO:0000256" key="1">
    <source>
        <dbReference type="SAM" id="Phobius"/>
    </source>
</evidence>
<feature type="transmembrane region" description="Helical" evidence="1">
    <location>
        <begin position="95"/>
        <end position="117"/>
    </location>
</feature>
<sequence length="225" mass="24314">MTGNLLNVFAILLGGILGTVFKRRIPEKINRIMIDALALGVMVYGISEGIKMSNPLIIFISLGFGAIIGELIDIESKLNQLGDYLQSKMVNSNNISQGFVSSSLLFCVGAMSIMGALQSGLQDKHDILIAKSFLDGIMSIIFASTMGIGVLLSSITVFMYQGSIILLSEIIKPYLSNSVINEMTAVGGILIFAIGINILEIKKLKLGNLLPALFIPIIIHIFYPF</sequence>
<dbReference type="Proteomes" id="UP000440004">
    <property type="component" value="Unassembled WGS sequence"/>
</dbReference>
<keyword evidence="1" id="KW-1133">Transmembrane helix</keyword>
<keyword evidence="1" id="KW-0472">Membrane</keyword>
<organism evidence="2 3">
    <name type="scientific">Alkalibaculum sporogenes</name>
    <dbReference type="NCBI Taxonomy" id="2655001"/>
    <lineage>
        <taxon>Bacteria</taxon>
        <taxon>Bacillati</taxon>
        <taxon>Bacillota</taxon>
        <taxon>Clostridia</taxon>
        <taxon>Eubacteriales</taxon>
        <taxon>Eubacteriaceae</taxon>
        <taxon>Alkalibaculum</taxon>
    </lineage>
</organism>
<dbReference type="RefSeq" id="WP_152801917.1">
    <property type="nucleotide sequence ID" value="NZ_WHNX01000004.1"/>
</dbReference>
<feature type="transmembrane region" description="Helical" evidence="1">
    <location>
        <begin position="205"/>
        <end position="223"/>
    </location>
</feature>
<accession>A0A6A7K698</accession>
<feature type="transmembrane region" description="Helical" evidence="1">
    <location>
        <begin position="6"/>
        <end position="25"/>
    </location>
</feature>
<dbReference type="InterPro" id="IPR007563">
    <property type="entry name" value="DUF554"/>
</dbReference>
<protein>
    <submittedName>
        <fullName evidence="2">DUF554 family protein</fullName>
    </submittedName>
</protein>
<keyword evidence="3" id="KW-1185">Reference proteome</keyword>
<comment type="caution">
    <text evidence="2">The sequence shown here is derived from an EMBL/GenBank/DDBJ whole genome shotgun (WGS) entry which is preliminary data.</text>
</comment>
<feature type="transmembrane region" description="Helical" evidence="1">
    <location>
        <begin position="137"/>
        <end position="167"/>
    </location>
</feature>
<feature type="transmembrane region" description="Helical" evidence="1">
    <location>
        <begin position="56"/>
        <end position="74"/>
    </location>
</feature>
<proteinExistence type="predicted"/>
<dbReference type="EMBL" id="WHNX01000004">
    <property type="protein sequence ID" value="MPW24895.1"/>
    <property type="molecule type" value="Genomic_DNA"/>
</dbReference>
<dbReference type="PANTHER" id="PTHR36111:SF2">
    <property type="entry name" value="INNER MEMBRANE PROTEIN"/>
    <property type="match status" value="1"/>
</dbReference>
<evidence type="ECO:0000313" key="3">
    <source>
        <dbReference type="Proteomes" id="UP000440004"/>
    </source>
</evidence>
<keyword evidence="1" id="KW-0812">Transmembrane</keyword>
<dbReference type="Pfam" id="PF04474">
    <property type="entry name" value="DUF554"/>
    <property type="match status" value="1"/>
</dbReference>
<dbReference type="AlphaFoldDB" id="A0A6A7K698"/>
<dbReference type="PANTHER" id="PTHR36111">
    <property type="entry name" value="INNER MEMBRANE PROTEIN-RELATED"/>
    <property type="match status" value="1"/>
</dbReference>